<keyword evidence="2" id="KW-1185">Reference proteome</keyword>
<protein>
    <submittedName>
        <fullName evidence="1">Uncharacterized protein</fullName>
    </submittedName>
</protein>
<sequence>MARKRAQADRQTNGNTRHLAITLTLRIFSTENFFCDKEKCPDFYGLITANALERAEAKMAAFIAFCEGTL</sequence>
<gene>
    <name evidence="1" type="ORF">PLESHI_16907</name>
</gene>
<evidence type="ECO:0000313" key="2">
    <source>
        <dbReference type="Proteomes" id="UP000014012"/>
    </source>
</evidence>
<name>R8ALQ4_PLESH</name>
<dbReference type="HOGENOM" id="CLU_2754425_0_0_6"/>
<organism evidence="1 2">
    <name type="scientific">Plesiomonas shigelloides 302-73</name>
    <dbReference type="NCBI Taxonomy" id="1315976"/>
    <lineage>
        <taxon>Bacteria</taxon>
        <taxon>Pseudomonadati</taxon>
        <taxon>Pseudomonadota</taxon>
        <taxon>Gammaproteobacteria</taxon>
        <taxon>Enterobacterales</taxon>
        <taxon>Enterobacteriaceae</taxon>
        <taxon>Plesiomonas</taxon>
    </lineage>
</organism>
<dbReference type="Proteomes" id="UP000014012">
    <property type="component" value="Unassembled WGS sequence"/>
</dbReference>
<proteinExistence type="predicted"/>
<evidence type="ECO:0000313" key="1">
    <source>
        <dbReference type="EMBL" id="EON87259.1"/>
    </source>
</evidence>
<reference evidence="1 2" key="1">
    <citation type="journal article" date="2013" name="Genome Announc.">
        <title>Genome Sequence of Plesiomonas shigelloides Strain 302-73 (Serotype O1).</title>
        <authorList>
            <person name="Pique N."/>
            <person name="Aquilini E."/>
            <person name="Alioto T."/>
            <person name="Minana-Galbis D."/>
            <person name="Tomas J.M."/>
        </authorList>
    </citation>
    <scope>NUCLEOTIDE SEQUENCE [LARGE SCALE GENOMIC DNA]</scope>
    <source>
        <strain evidence="1 2">302-73</strain>
    </source>
</reference>
<dbReference type="AlphaFoldDB" id="R8ALQ4"/>
<accession>R8ALQ4</accession>
<dbReference type="EMBL" id="AQQO01000371">
    <property type="protein sequence ID" value="EON87259.1"/>
    <property type="molecule type" value="Genomic_DNA"/>
</dbReference>
<comment type="caution">
    <text evidence="1">The sequence shown here is derived from an EMBL/GenBank/DDBJ whole genome shotgun (WGS) entry which is preliminary data.</text>
</comment>